<evidence type="ECO:0000313" key="4">
    <source>
        <dbReference type="Proteomes" id="UP000291819"/>
    </source>
</evidence>
<feature type="compositionally biased region" description="Basic and acidic residues" evidence="1">
    <location>
        <begin position="361"/>
        <end position="375"/>
    </location>
</feature>
<dbReference type="OrthoDB" id="1466667at2"/>
<keyword evidence="2" id="KW-0472">Membrane</keyword>
<organism evidence="3 4">
    <name type="scientific">Pedobacter kyonggii</name>
    <dbReference type="NCBI Taxonomy" id="1926871"/>
    <lineage>
        <taxon>Bacteria</taxon>
        <taxon>Pseudomonadati</taxon>
        <taxon>Bacteroidota</taxon>
        <taxon>Sphingobacteriia</taxon>
        <taxon>Sphingobacteriales</taxon>
        <taxon>Sphingobacteriaceae</taxon>
        <taxon>Pedobacter</taxon>
    </lineage>
</organism>
<dbReference type="GO" id="GO:0051301">
    <property type="term" value="P:cell division"/>
    <property type="evidence" value="ECO:0007669"/>
    <property type="project" value="UniProtKB-KW"/>
</dbReference>
<gene>
    <name evidence="3" type="ORF">EYS08_11540</name>
</gene>
<feature type="transmembrane region" description="Helical" evidence="2">
    <location>
        <begin position="7"/>
        <end position="30"/>
    </location>
</feature>
<dbReference type="RefSeq" id="WP_131030174.1">
    <property type="nucleotide sequence ID" value="NZ_SIXF01000009.1"/>
</dbReference>
<sequence>MLKRINWNAIFTGFAWLISLAGVVVLLSFINVKKQTVKCTDVKILIPGADNFIEREEIDAILKEDQGVLLGRNLENINIHKIEKKLQSNPYIGFAKVYIDMDGVLHIEIKQRQPILRILNENGQDFYIDNDGLKMPISSNFTANVLVATGHITEVFGSRVDTLHTQLARDLYKTAQYIKKDTLWDAQIEQIVVDQKNDIELIPRVGNQRIVLGNADSLEKKMKNLLLFYKKAMPQVGWDTYKTINIKYTNQIVCEKRDSTELGKKAKTISAADSLRIQRNVTDLLINSSIVSAMDDRPEAAEKEAPKKPEAKKVEPKKVEVPKVEAKKAEPKKAEVKKEAPKKTAPVKTEVKKPAVVQAAKPKETKPADKKEKPKQTVRTQPKPAKSEAQLKKEKEAREKEIRALEKQYKTQQN</sequence>
<dbReference type="AlphaFoldDB" id="A0A4Q9HCK8"/>
<comment type="caution">
    <text evidence="3">The sequence shown here is derived from an EMBL/GenBank/DDBJ whole genome shotgun (WGS) entry which is preliminary data.</text>
</comment>
<keyword evidence="2" id="KW-1133">Transmembrane helix</keyword>
<proteinExistence type="predicted"/>
<evidence type="ECO:0000313" key="3">
    <source>
        <dbReference type="EMBL" id="TBO42154.1"/>
    </source>
</evidence>
<name>A0A4Q9HCK8_9SPHI</name>
<protein>
    <submittedName>
        <fullName evidence="3">Cell division protein FtsQ</fullName>
    </submittedName>
</protein>
<evidence type="ECO:0000256" key="2">
    <source>
        <dbReference type="SAM" id="Phobius"/>
    </source>
</evidence>
<keyword evidence="4" id="KW-1185">Reference proteome</keyword>
<feature type="compositionally biased region" description="Basic and acidic residues" evidence="1">
    <location>
        <begin position="295"/>
        <end position="342"/>
    </location>
</feature>
<keyword evidence="2" id="KW-0812">Transmembrane</keyword>
<keyword evidence="3" id="KW-0132">Cell division</keyword>
<reference evidence="3 4" key="1">
    <citation type="submission" date="2019-02" db="EMBL/GenBank/DDBJ databases">
        <title>Pedobacter kyonggii whole genome sequence analysis.</title>
        <authorList>
            <person name="Dahal R.H."/>
        </authorList>
    </citation>
    <scope>NUCLEOTIDE SEQUENCE [LARGE SCALE GENOMIC DNA]</scope>
    <source>
        <strain evidence="3 4">K-4-11-1</strain>
    </source>
</reference>
<feature type="region of interest" description="Disordered" evidence="1">
    <location>
        <begin position="295"/>
        <end position="414"/>
    </location>
</feature>
<feature type="compositionally biased region" description="Basic and acidic residues" evidence="1">
    <location>
        <begin position="385"/>
        <end position="414"/>
    </location>
</feature>
<feature type="compositionally biased region" description="Low complexity" evidence="1">
    <location>
        <begin position="343"/>
        <end position="360"/>
    </location>
</feature>
<dbReference type="EMBL" id="SIXF01000009">
    <property type="protein sequence ID" value="TBO42154.1"/>
    <property type="molecule type" value="Genomic_DNA"/>
</dbReference>
<accession>A0A4Q9HCK8</accession>
<keyword evidence="3" id="KW-0131">Cell cycle</keyword>
<dbReference type="Proteomes" id="UP000291819">
    <property type="component" value="Unassembled WGS sequence"/>
</dbReference>
<evidence type="ECO:0000256" key="1">
    <source>
        <dbReference type="SAM" id="MobiDB-lite"/>
    </source>
</evidence>